<dbReference type="Proteomes" id="UP001318040">
    <property type="component" value="Chromosome 35"/>
</dbReference>
<evidence type="ECO:0000256" key="2">
    <source>
        <dbReference type="ARBA" id="ARBA00004496"/>
    </source>
</evidence>
<dbReference type="PANTHER" id="PTHR11049">
    <property type="entry name" value="ACYL COENZYME A THIOESTER HYDROLASE"/>
    <property type="match status" value="1"/>
</dbReference>
<dbReference type="GO" id="GO:0006637">
    <property type="term" value="P:acyl-CoA metabolic process"/>
    <property type="evidence" value="ECO:0007669"/>
    <property type="project" value="TreeGrafter"/>
</dbReference>
<dbReference type="InterPro" id="IPR029069">
    <property type="entry name" value="HotDog_dom_sf"/>
</dbReference>
<comment type="subcellular location">
    <subcellularLocation>
        <location evidence="2">Cytoplasm</location>
    </subcellularLocation>
</comment>
<dbReference type="GO" id="GO:0005829">
    <property type="term" value="C:cytosol"/>
    <property type="evidence" value="ECO:0007669"/>
    <property type="project" value="TreeGrafter"/>
</dbReference>
<dbReference type="Pfam" id="PF03061">
    <property type="entry name" value="4HBT"/>
    <property type="match status" value="1"/>
</dbReference>
<dbReference type="SMART" id="SM00234">
    <property type="entry name" value="START"/>
    <property type="match status" value="1"/>
</dbReference>
<feature type="domain" description="HotDog ACOT-type" evidence="12">
    <location>
        <begin position="229"/>
        <end position="344"/>
    </location>
</feature>
<dbReference type="Gene3D" id="3.30.530.20">
    <property type="match status" value="1"/>
</dbReference>
<keyword evidence="8" id="KW-0276">Fatty acid metabolism</keyword>
<dbReference type="RefSeq" id="XP_032821825.1">
    <property type="nucleotide sequence ID" value="XM_032965934.1"/>
</dbReference>
<dbReference type="SUPFAM" id="SSF54637">
    <property type="entry name" value="Thioesterase/thiol ester dehydrase-isomerase"/>
    <property type="match status" value="2"/>
</dbReference>
<dbReference type="InterPro" id="IPR023393">
    <property type="entry name" value="START-like_dom_sf"/>
</dbReference>
<accession>A0AAJ7X5B8</accession>
<dbReference type="PROSITE" id="PS50848">
    <property type="entry name" value="START"/>
    <property type="match status" value="1"/>
</dbReference>
<keyword evidence="5" id="KW-0963">Cytoplasm</keyword>
<dbReference type="Pfam" id="PF01852">
    <property type="entry name" value="START"/>
    <property type="match status" value="1"/>
</dbReference>
<keyword evidence="4" id="KW-0719">Serine esterase</keyword>
<evidence type="ECO:0000256" key="10">
    <source>
        <dbReference type="SAM" id="MobiDB-lite"/>
    </source>
</evidence>
<evidence type="ECO:0000256" key="6">
    <source>
        <dbReference type="ARBA" id="ARBA00022737"/>
    </source>
</evidence>
<dbReference type="InterPro" id="IPR040170">
    <property type="entry name" value="Cytosol_ACT"/>
</dbReference>
<evidence type="ECO:0000256" key="1">
    <source>
        <dbReference type="ARBA" id="ARBA00000295"/>
    </source>
</evidence>
<evidence type="ECO:0000256" key="3">
    <source>
        <dbReference type="ARBA" id="ARBA00004872"/>
    </source>
</evidence>
<feature type="domain" description="START" evidence="11">
    <location>
        <begin position="419"/>
        <end position="577"/>
    </location>
</feature>
<evidence type="ECO:0000256" key="8">
    <source>
        <dbReference type="ARBA" id="ARBA00022832"/>
    </source>
</evidence>
<dbReference type="FunFam" id="3.10.129.10:FF:000020">
    <property type="entry name" value="Acyl-coenzyme A thioesterase 11"/>
    <property type="match status" value="1"/>
</dbReference>
<evidence type="ECO:0000313" key="14">
    <source>
        <dbReference type="RefSeq" id="XP_032821825.1"/>
    </source>
</evidence>
<keyword evidence="6" id="KW-0677">Repeat</keyword>
<dbReference type="GO" id="GO:0052689">
    <property type="term" value="F:carboxylic ester hydrolase activity"/>
    <property type="evidence" value="ECO:0007669"/>
    <property type="project" value="UniProtKB-KW"/>
</dbReference>
<evidence type="ECO:0000256" key="7">
    <source>
        <dbReference type="ARBA" id="ARBA00022801"/>
    </source>
</evidence>
<dbReference type="Gene3D" id="3.10.129.10">
    <property type="entry name" value="Hotdog Thioesterase"/>
    <property type="match status" value="2"/>
</dbReference>
<dbReference type="InterPro" id="IPR006683">
    <property type="entry name" value="Thioestr_dom"/>
</dbReference>
<proteinExistence type="predicted"/>
<keyword evidence="13" id="KW-1185">Reference proteome</keyword>
<evidence type="ECO:0000313" key="13">
    <source>
        <dbReference type="Proteomes" id="UP001318040"/>
    </source>
</evidence>
<evidence type="ECO:0000256" key="5">
    <source>
        <dbReference type="ARBA" id="ARBA00022490"/>
    </source>
</evidence>
<dbReference type="AlphaFoldDB" id="A0AAJ7X5B8"/>
<keyword evidence="7" id="KW-0378">Hydrolase</keyword>
<dbReference type="CTD" id="26027"/>
<dbReference type="GeneID" id="116948815"/>
<dbReference type="GO" id="GO:0006631">
    <property type="term" value="P:fatty acid metabolic process"/>
    <property type="evidence" value="ECO:0007669"/>
    <property type="project" value="UniProtKB-KW"/>
</dbReference>
<keyword evidence="9" id="KW-0443">Lipid metabolism</keyword>
<evidence type="ECO:0000256" key="4">
    <source>
        <dbReference type="ARBA" id="ARBA00022487"/>
    </source>
</evidence>
<dbReference type="InterPro" id="IPR002913">
    <property type="entry name" value="START_lipid-bd_dom"/>
</dbReference>
<dbReference type="GO" id="GO:0052816">
    <property type="term" value="F:long-chain fatty acyl-CoA hydrolase activity"/>
    <property type="evidence" value="ECO:0007669"/>
    <property type="project" value="TreeGrafter"/>
</dbReference>
<comment type="pathway">
    <text evidence="3">Lipid metabolism; fatty acid metabolism.</text>
</comment>
<reference evidence="14" key="1">
    <citation type="submission" date="2025-08" db="UniProtKB">
        <authorList>
            <consortium name="RefSeq"/>
        </authorList>
    </citation>
    <scope>IDENTIFICATION</scope>
    <source>
        <tissue evidence="14">Sperm</tissue>
    </source>
</reference>
<dbReference type="CDD" id="cd03442">
    <property type="entry name" value="BFIT_BACH"/>
    <property type="match status" value="2"/>
</dbReference>
<evidence type="ECO:0000259" key="12">
    <source>
        <dbReference type="PROSITE" id="PS51770"/>
    </source>
</evidence>
<organism evidence="13 14">
    <name type="scientific">Petromyzon marinus</name>
    <name type="common">Sea lamprey</name>
    <dbReference type="NCBI Taxonomy" id="7757"/>
    <lineage>
        <taxon>Eukaryota</taxon>
        <taxon>Metazoa</taxon>
        <taxon>Chordata</taxon>
        <taxon>Craniata</taxon>
        <taxon>Vertebrata</taxon>
        <taxon>Cyclostomata</taxon>
        <taxon>Hyperoartia</taxon>
        <taxon>Petromyzontiformes</taxon>
        <taxon>Petromyzontidae</taxon>
        <taxon>Petromyzon</taxon>
    </lineage>
</organism>
<evidence type="ECO:0000259" key="11">
    <source>
        <dbReference type="PROSITE" id="PS50848"/>
    </source>
</evidence>
<name>A0AAJ7X5B8_PETMA</name>
<dbReference type="FunFam" id="3.10.129.10:FF:000011">
    <property type="entry name" value="Acyl-coenzyme A thioesterase 11"/>
    <property type="match status" value="1"/>
</dbReference>
<feature type="domain" description="HotDog ACOT-type" evidence="12">
    <location>
        <begin position="40"/>
        <end position="164"/>
    </location>
</feature>
<protein>
    <submittedName>
        <fullName evidence="14">Acyl-coenzyme A thioesterase 11 isoform X2</fullName>
    </submittedName>
</protein>
<dbReference type="PROSITE" id="PS51770">
    <property type="entry name" value="HOTDOG_ACOT"/>
    <property type="match status" value="2"/>
</dbReference>
<gene>
    <name evidence="14" type="primary">ACOT11</name>
</gene>
<feature type="region of interest" description="Disordered" evidence="10">
    <location>
        <begin position="1"/>
        <end position="28"/>
    </location>
</feature>
<sequence length="601" mass="66378">MSSHPGAPTPMENGADAVGVTPGTRDGETEVLGEAEDCKNPTEVEMTQLVMPCHANHLGELSTGQMLKWMDVTACLSAERHAGLLCVTASMDDFQVEEAIKNTNQAGGAVKHGVGQAVYIKAQVNRAFNTSMEVGIDVRVEDLSTGNQKLVCMAHSTFVARSLSGEKVQLQALIPRTSEERLQHTLAAERRRMRLAHADTILELVHGCSFQDVTLGPNVDYGKELVPAERTRVHSVELVLPPHANHQGNTFGGQIMAWMEAVATISASRLCRAHATLRDIDMFQFRGPSQVGDRLTLKSIVNNAFRKSMEVGVCVEAYRQGDCSPASLRHINSAFMTFVVLDDNGDPRTLPRIKPYAGDGERRYREAIARKKIRLDRKYILSCKQNEVPLSVPWDPSNQVYLSFNNVLALTLLASRGAWELVSVQNGIKLYSCEEGGLLSFRIEMRACVSAEQAFLLLSDLQHRAAWDKHYQKCSLIQAADEDDAIYSVESLAIRKGLRPQDFVVLMSRRRPCQSRDPYVIAFRSVTLPAAPPSPDFTRSEVLCAGFIVQQLNSSETRISYYNQATPAVLPYISKDIAGLSVESHALFLACKTFLENNSKL</sequence>
<dbReference type="GO" id="GO:0008289">
    <property type="term" value="F:lipid binding"/>
    <property type="evidence" value="ECO:0007669"/>
    <property type="project" value="InterPro"/>
</dbReference>
<dbReference type="InterPro" id="IPR033120">
    <property type="entry name" value="HOTDOG_ACOT"/>
</dbReference>
<comment type="catalytic activity">
    <reaction evidence="1">
        <text>butanoyl-CoA + H2O = butanoate + CoA + H(+)</text>
        <dbReference type="Rhea" id="RHEA:40111"/>
        <dbReference type="ChEBI" id="CHEBI:15377"/>
        <dbReference type="ChEBI" id="CHEBI:15378"/>
        <dbReference type="ChEBI" id="CHEBI:17968"/>
        <dbReference type="ChEBI" id="CHEBI:57287"/>
        <dbReference type="ChEBI" id="CHEBI:57371"/>
    </reaction>
    <physiologicalReaction direction="left-to-right" evidence="1">
        <dbReference type="Rhea" id="RHEA:40112"/>
    </physiologicalReaction>
</comment>
<evidence type="ECO:0000256" key="9">
    <source>
        <dbReference type="ARBA" id="ARBA00023098"/>
    </source>
</evidence>
<dbReference type="SUPFAM" id="SSF55961">
    <property type="entry name" value="Bet v1-like"/>
    <property type="match status" value="1"/>
</dbReference>
<dbReference type="PANTHER" id="PTHR11049:SF1">
    <property type="entry name" value="ACYL-COENZYME A THIOESTERASE 11"/>
    <property type="match status" value="1"/>
</dbReference>